<dbReference type="AlphaFoldDB" id="A0AAV0WK50"/>
<proteinExistence type="predicted"/>
<evidence type="ECO:0000313" key="1">
    <source>
        <dbReference type="EMBL" id="CAI6356460.1"/>
    </source>
</evidence>
<comment type="caution">
    <text evidence="1">The sequence shown here is derived from an EMBL/GenBank/DDBJ whole genome shotgun (WGS) entry which is preliminary data.</text>
</comment>
<keyword evidence="2" id="KW-1185">Reference proteome</keyword>
<dbReference type="Proteomes" id="UP001160148">
    <property type="component" value="Unassembled WGS sequence"/>
</dbReference>
<name>A0AAV0WK50_9HEMI</name>
<evidence type="ECO:0000313" key="2">
    <source>
        <dbReference type="Proteomes" id="UP001160148"/>
    </source>
</evidence>
<sequence length="143" mass="16611">MVISSTTFPHKKIHKGTWRSPDGKTINQIDHVLIQRRFRSCIVDVRSYRGADCDTDHFLLISKFKIILQGHNSVGKRRNQFSVNLEALKNIEIQSNYATKISNQFRNLQERDIDSEWNQATNIIKEVAQQTIGKTESKKNKKK</sequence>
<gene>
    <name evidence="1" type="ORF">MEUPH1_LOCUS12190</name>
</gene>
<reference evidence="1 2" key="1">
    <citation type="submission" date="2023-01" db="EMBL/GenBank/DDBJ databases">
        <authorList>
            <person name="Whitehead M."/>
        </authorList>
    </citation>
    <scope>NUCLEOTIDE SEQUENCE [LARGE SCALE GENOMIC DNA]</scope>
</reference>
<accession>A0AAV0WK50</accession>
<protein>
    <recommendedName>
        <fullName evidence="3">Craniofacial development protein 2</fullName>
    </recommendedName>
</protein>
<evidence type="ECO:0008006" key="3">
    <source>
        <dbReference type="Google" id="ProtNLM"/>
    </source>
</evidence>
<organism evidence="1 2">
    <name type="scientific">Macrosiphum euphorbiae</name>
    <name type="common">potato aphid</name>
    <dbReference type="NCBI Taxonomy" id="13131"/>
    <lineage>
        <taxon>Eukaryota</taxon>
        <taxon>Metazoa</taxon>
        <taxon>Ecdysozoa</taxon>
        <taxon>Arthropoda</taxon>
        <taxon>Hexapoda</taxon>
        <taxon>Insecta</taxon>
        <taxon>Pterygota</taxon>
        <taxon>Neoptera</taxon>
        <taxon>Paraneoptera</taxon>
        <taxon>Hemiptera</taxon>
        <taxon>Sternorrhyncha</taxon>
        <taxon>Aphidomorpha</taxon>
        <taxon>Aphidoidea</taxon>
        <taxon>Aphididae</taxon>
        <taxon>Macrosiphini</taxon>
        <taxon>Macrosiphum</taxon>
    </lineage>
</organism>
<dbReference type="EMBL" id="CARXXK010000002">
    <property type="protein sequence ID" value="CAI6356460.1"/>
    <property type="molecule type" value="Genomic_DNA"/>
</dbReference>